<dbReference type="SMART" id="SM00220">
    <property type="entry name" value="S_TKc"/>
    <property type="match status" value="1"/>
</dbReference>
<dbReference type="CDD" id="cd14014">
    <property type="entry name" value="STKc_PknB_like"/>
    <property type="match status" value="1"/>
</dbReference>
<reference evidence="2" key="2">
    <citation type="submission" date="2021-04" db="EMBL/GenBank/DDBJ databases">
        <authorList>
            <person name="Gilroy R."/>
        </authorList>
    </citation>
    <scope>NUCLEOTIDE SEQUENCE</scope>
    <source>
        <strain evidence="2">421</strain>
    </source>
</reference>
<evidence type="ECO:0000313" key="3">
    <source>
        <dbReference type="Proteomes" id="UP000824205"/>
    </source>
</evidence>
<organism evidence="2 3">
    <name type="scientific">Candidatus Eubacterium faecipullorum</name>
    <dbReference type="NCBI Taxonomy" id="2838571"/>
    <lineage>
        <taxon>Bacteria</taxon>
        <taxon>Bacillati</taxon>
        <taxon>Bacillota</taxon>
        <taxon>Clostridia</taxon>
        <taxon>Eubacteriales</taxon>
        <taxon>Eubacteriaceae</taxon>
        <taxon>Eubacterium</taxon>
    </lineage>
</organism>
<accession>A0A9D1RFQ5</accession>
<dbReference type="CDD" id="cd00229">
    <property type="entry name" value="SGNH_hydrolase"/>
    <property type="match status" value="1"/>
</dbReference>
<feature type="domain" description="Protein kinase" evidence="1">
    <location>
        <begin position="621"/>
        <end position="873"/>
    </location>
</feature>
<dbReference type="InterPro" id="IPR000719">
    <property type="entry name" value="Prot_kinase_dom"/>
</dbReference>
<dbReference type="InterPro" id="IPR043472">
    <property type="entry name" value="Macro_dom-like"/>
</dbReference>
<reference evidence="2" key="1">
    <citation type="journal article" date="2021" name="PeerJ">
        <title>Extensive microbial diversity within the chicken gut microbiome revealed by metagenomics and culture.</title>
        <authorList>
            <person name="Gilroy R."/>
            <person name="Ravi A."/>
            <person name="Getino M."/>
            <person name="Pursley I."/>
            <person name="Horton D.L."/>
            <person name="Alikhan N.F."/>
            <person name="Baker D."/>
            <person name="Gharbi K."/>
            <person name="Hall N."/>
            <person name="Watson M."/>
            <person name="Adriaenssens E.M."/>
            <person name="Foster-Nyarko E."/>
            <person name="Jarju S."/>
            <person name="Secka A."/>
            <person name="Antonio M."/>
            <person name="Oren A."/>
            <person name="Chaudhuri R.R."/>
            <person name="La Ragione R."/>
            <person name="Hildebrand F."/>
            <person name="Pallen M.J."/>
        </authorList>
    </citation>
    <scope>NUCLEOTIDE SEQUENCE</scope>
    <source>
        <strain evidence="2">421</strain>
    </source>
</reference>
<proteinExistence type="predicted"/>
<evidence type="ECO:0000259" key="1">
    <source>
        <dbReference type="PROSITE" id="PS50011"/>
    </source>
</evidence>
<dbReference type="InterPro" id="IPR011009">
    <property type="entry name" value="Kinase-like_dom_sf"/>
</dbReference>
<dbReference type="Proteomes" id="UP000824205">
    <property type="component" value="Unassembled WGS sequence"/>
</dbReference>
<dbReference type="GO" id="GO:0005524">
    <property type="term" value="F:ATP binding"/>
    <property type="evidence" value="ECO:0007669"/>
    <property type="project" value="InterPro"/>
</dbReference>
<dbReference type="InterPro" id="IPR036514">
    <property type="entry name" value="SGNH_hydro_sf"/>
</dbReference>
<dbReference type="PANTHER" id="PTHR35596:SF1">
    <property type="entry name" value="MICROBIAL-TYPE PARG CATALYTIC DOMAIN-CONTAINING PROTEIN"/>
    <property type="match status" value="1"/>
</dbReference>
<dbReference type="InterPro" id="IPR008271">
    <property type="entry name" value="Ser/Thr_kinase_AS"/>
</dbReference>
<dbReference type="InterPro" id="IPR012664">
    <property type="entry name" value="CHP02452"/>
</dbReference>
<dbReference type="Pfam" id="PF10021">
    <property type="entry name" value="PARG_cat_microb"/>
    <property type="match status" value="1"/>
</dbReference>
<dbReference type="InterPro" id="IPR019261">
    <property type="entry name" value="PARG_cat_microbial"/>
</dbReference>
<comment type="caution">
    <text evidence="2">The sequence shown here is derived from an EMBL/GenBank/DDBJ whole genome shotgun (WGS) entry which is preliminary data.</text>
</comment>
<sequence length="888" mass="99855">MPNKNDLILSFKDTLNIANSEILLAATEKAVNSSRVYKEGFTSSAESPCFEGTKVEVVSGTTFTEAKDFCKLGRVAVLNFANPENPGGGVQNGAMAQEECLCRSSNLYPCLSDQSVFSDFYLYHRNLRSFFYSDRLIYTKGVTVFKDDSAVPQLMPENEWFQVDVVTCAAPYIARRKYTNKAALKELFKSRIKNIFEAALDNGAQVLVLGAFGCGAFKNPPEIVAKAFHEVIEENAYQTKFKRIVFAIKSTVGDDPYMACPNLTAFEEEFYGLSAEGNKRRFSDPYSLEQAFGAISMPSGRVLKGGKEFNPYLEWKTHNPYFGKQFSVLGDSISTLDGYNPIGYNLFYAGENCFRSGVREMKDTWWGKVIDFFGGELLVNNSWSGSRVTQLPGSDSLFPSGCSDERTGNLHISNVVPDVIIVYLGTNDWANGVPIEFDGCTLLGHEYNDIFVSAYGNMIRKIRSNYPNAEIWCCTLCATFMSSDPSFHFPYKYNGNYINKYNQIIETVANQQNCKLIDLFSYSVPYDSIDGSHPNVNGMNTLATLMIRSIGASDVDPFIDCENDQHDFKWIERHADYSKKYVCKKCGKIKLEKPSCPEDKQDSQSYSQDTIKAGTIIGGKYVLLKHISKGGAFDVYLVQEVNSNIPFAAKICLKSNSDHKNDFTLDIAYQEIQMLQNLRHPAIPQIRDVIENENYVCVIQDYIEGKNLNDLVHQFGPYPADHVIGWAKQICAFLAYIHSFHPPYIYRDMKPANLVLQTSGYIKVIDFGIMRTYKPGKMQDTIALGTKGYAAPEQYGTAQTDPRTDIFGLGMTMYFLLTGDDPRNPNFNGMKPIRALNPSASKGMEYIIEKCTRIDPNQRYQSAGELLKDLENIRKLPPKRGILKNVFR</sequence>
<dbReference type="Gene3D" id="3.40.220.10">
    <property type="entry name" value="Leucine Aminopeptidase, subunit E, domain 1"/>
    <property type="match status" value="1"/>
</dbReference>
<dbReference type="SUPFAM" id="SSF56112">
    <property type="entry name" value="Protein kinase-like (PK-like)"/>
    <property type="match status" value="1"/>
</dbReference>
<name>A0A9D1RFQ5_9FIRM</name>
<dbReference type="SUPFAM" id="SSF52949">
    <property type="entry name" value="Macro domain-like"/>
    <property type="match status" value="1"/>
</dbReference>
<protein>
    <submittedName>
        <fullName evidence="2">TIGR02452 family protein</fullName>
    </submittedName>
</protein>
<dbReference type="Gene3D" id="1.10.510.10">
    <property type="entry name" value="Transferase(Phosphotransferase) domain 1"/>
    <property type="match status" value="1"/>
</dbReference>
<dbReference type="Gene3D" id="3.30.200.20">
    <property type="entry name" value="Phosphorylase Kinase, domain 1"/>
    <property type="match status" value="1"/>
</dbReference>
<gene>
    <name evidence="2" type="ORF">IAA48_07165</name>
</gene>
<dbReference type="AlphaFoldDB" id="A0A9D1RFQ5"/>
<dbReference type="Gene3D" id="3.40.50.1110">
    <property type="entry name" value="SGNH hydrolase"/>
    <property type="match status" value="1"/>
</dbReference>
<dbReference type="InterPro" id="IPR032588">
    <property type="entry name" value="Lipase_GDSL_lke"/>
</dbReference>
<dbReference type="NCBIfam" id="TIGR02452">
    <property type="entry name" value="TIGR02452 family protein"/>
    <property type="match status" value="1"/>
</dbReference>
<dbReference type="Pfam" id="PF16255">
    <property type="entry name" value="Lipase_GDSL_lke"/>
    <property type="match status" value="1"/>
</dbReference>
<dbReference type="SUPFAM" id="SSF52266">
    <property type="entry name" value="SGNH hydrolase"/>
    <property type="match status" value="1"/>
</dbReference>
<dbReference type="GO" id="GO:0004672">
    <property type="term" value="F:protein kinase activity"/>
    <property type="evidence" value="ECO:0007669"/>
    <property type="project" value="InterPro"/>
</dbReference>
<dbReference type="PROSITE" id="PS00108">
    <property type="entry name" value="PROTEIN_KINASE_ST"/>
    <property type="match status" value="1"/>
</dbReference>
<dbReference type="PROSITE" id="PS50011">
    <property type="entry name" value="PROTEIN_KINASE_DOM"/>
    <property type="match status" value="1"/>
</dbReference>
<dbReference type="Pfam" id="PF00069">
    <property type="entry name" value="Pkinase"/>
    <property type="match status" value="1"/>
</dbReference>
<evidence type="ECO:0000313" key="2">
    <source>
        <dbReference type="EMBL" id="HIW86258.1"/>
    </source>
</evidence>
<dbReference type="EMBL" id="DXGE01000031">
    <property type="protein sequence ID" value="HIW86258.1"/>
    <property type="molecule type" value="Genomic_DNA"/>
</dbReference>
<dbReference type="PANTHER" id="PTHR35596">
    <property type="entry name" value="DUF2263 DOMAIN-CONTAINING PROTEIN"/>
    <property type="match status" value="1"/>
</dbReference>